<sequence>MISSLHREKLTFLRNLPSQGLSSTIRIILIDLDRLLLVRTYVWLARLCGQPNASGPLRSARRFLTVTSALTDLASSKRWLARQLADPYVRRSKIESYRCRSAFKLLQLHEQIPGGLLNPGDIVVDCGAAPGSWSQVSASRVNADGRLADKAARVGLVIALDLLDFDPIPGVCRFPRTDLRDTSKCVQLVTESVCAHLPLKPPINCPQAVANVILSDMAPNATGVRDLDIPNIMQLASSVLQLAVRVSAPGATLVVKLWQSVEAEEFKSLVSRFYTGPWDSGSIGKSKDKRTTQHLARIKEHSAAAPVRFMKPPASRTDSSELYLVARGFNLPG</sequence>
<keyword evidence="3" id="KW-0489">Methyltransferase</keyword>
<dbReference type="GO" id="GO:0005739">
    <property type="term" value="C:mitochondrion"/>
    <property type="evidence" value="ECO:0007669"/>
    <property type="project" value="TreeGrafter"/>
</dbReference>
<keyword evidence="2" id="KW-0698">rRNA processing</keyword>
<evidence type="ECO:0000256" key="2">
    <source>
        <dbReference type="ARBA" id="ARBA00022552"/>
    </source>
</evidence>
<dbReference type="InterPro" id="IPR015507">
    <property type="entry name" value="rRNA-MeTfrase_E"/>
</dbReference>
<dbReference type="Gene3D" id="3.40.50.150">
    <property type="entry name" value="Vaccinia Virus protein VP39"/>
    <property type="match status" value="1"/>
</dbReference>
<comment type="similarity">
    <text evidence="1">Belongs to the class I-like SAM-binding methyltransferase superfamily. RNA methyltransferase RlmE family.</text>
</comment>
<dbReference type="PANTHER" id="PTHR10920:SF18">
    <property type="entry name" value="RRNA METHYLTRANSFERASE 2, MITOCHONDRIAL"/>
    <property type="match status" value="1"/>
</dbReference>
<evidence type="ECO:0000313" key="9">
    <source>
        <dbReference type="Proteomes" id="UP001497525"/>
    </source>
</evidence>
<dbReference type="Pfam" id="PF01728">
    <property type="entry name" value="FtsJ"/>
    <property type="match status" value="1"/>
</dbReference>
<reference evidence="8" key="1">
    <citation type="submission" date="2024-06" db="EMBL/GenBank/DDBJ databases">
        <authorList>
            <person name="Liu X."/>
            <person name="Lenzi L."/>
            <person name="Haldenby T S."/>
            <person name="Uol C."/>
        </authorList>
    </citation>
    <scope>NUCLEOTIDE SEQUENCE</scope>
</reference>
<organism evidence="8 9">
    <name type="scientific">Calicophoron daubneyi</name>
    <name type="common">Rumen fluke</name>
    <name type="synonym">Paramphistomum daubneyi</name>
    <dbReference type="NCBI Taxonomy" id="300641"/>
    <lineage>
        <taxon>Eukaryota</taxon>
        <taxon>Metazoa</taxon>
        <taxon>Spiralia</taxon>
        <taxon>Lophotrochozoa</taxon>
        <taxon>Platyhelminthes</taxon>
        <taxon>Trematoda</taxon>
        <taxon>Digenea</taxon>
        <taxon>Plagiorchiida</taxon>
        <taxon>Pronocephalata</taxon>
        <taxon>Paramphistomoidea</taxon>
        <taxon>Paramphistomidae</taxon>
        <taxon>Calicophoron</taxon>
    </lineage>
</organism>
<evidence type="ECO:0000259" key="7">
    <source>
        <dbReference type="Pfam" id="PF01728"/>
    </source>
</evidence>
<dbReference type="GO" id="GO:0008650">
    <property type="term" value="F:rRNA (uridine-2'-O-)-methyltransferase activity"/>
    <property type="evidence" value="ECO:0007669"/>
    <property type="project" value="TreeGrafter"/>
</dbReference>
<proteinExistence type="inferred from homology"/>
<evidence type="ECO:0000256" key="1">
    <source>
        <dbReference type="ARBA" id="ARBA00009258"/>
    </source>
</evidence>
<dbReference type="PANTHER" id="PTHR10920">
    <property type="entry name" value="RIBOSOMAL RNA METHYLTRANSFERASE"/>
    <property type="match status" value="1"/>
</dbReference>
<keyword evidence="5" id="KW-0949">S-adenosyl-L-methionine</keyword>
<name>A0AAV2TW32_CALDB</name>
<dbReference type="InterPro" id="IPR002877">
    <property type="entry name" value="RNA_MeTrfase_FtsJ_dom"/>
</dbReference>
<protein>
    <recommendedName>
        <fullName evidence="6">rRNA methyltransferase 2, mitochondrial</fullName>
    </recommendedName>
</protein>
<evidence type="ECO:0000256" key="3">
    <source>
        <dbReference type="ARBA" id="ARBA00022603"/>
    </source>
</evidence>
<accession>A0AAV2TW32</accession>
<dbReference type="EMBL" id="CAXLJL010000922">
    <property type="protein sequence ID" value="CAL5141629.1"/>
    <property type="molecule type" value="Genomic_DNA"/>
</dbReference>
<dbReference type="SUPFAM" id="SSF53335">
    <property type="entry name" value="S-adenosyl-L-methionine-dependent methyltransferases"/>
    <property type="match status" value="1"/>
</dbReference>
<evidence type="ECO:0000256" key="5">
    <source>
        <dbReference type="ARBA" id="ARBA00022691"/>
    </source>
</evidence>
<feature type="domain" description="Ribosomal RNA methyltransferase FtsJ" evidence="7">
    <location>
        <begin position="97"/>
        <end position="290"/>
    </location>
</feature>
<evidence type="ECO:0000313" key="8">
    <source>
        <dbReference type="EMBL" id="CAL5141629.1"/>
    </source>
</evidence>
<keyword evidence="4" id="KW-0808">Transferase</keyword>
<evidence type="ECO:0000256" key="4">
    <source>
        <dbReference type="ARBA" id="ARBA00022679"/>
    </source>
</evidence>
<dbReference type="InterPro" id="IPR050082">
    <property type="entry name" value="RNA_methyltr_RlmE"/>
</dbReference>
<comment type="caution">
    <text evidence="8">The sequence shown here is derived from an EMBL/GenBank/DDBJ whole genome shotgun (WGS) entry which is preliminary data.</text>
</comment>
<dbReference type="AlphaFoldDB" id="A0AAV2TW32"/>
<dbReference type="Proteomes" id="UP001497525">
    <property type="component" value="Unassembled WGS sequence"/>
</dbReference>
<dbReference type="InterPro" id="IPR029063">
    <property type="entry name" value="SAM-dependent_MTases_sf"/>
</dbReference>
<evidence type="ECO:0000256" key="6">
    <source>
        <dbReference type="ARBA" id="ARBA00041184"/>
    </source>
</evidence>
<gene>
    <name evidence="8" type="ORF">CDAUBV1_LOCUS16907</name>
</gene>
<dbReference type="HAMAP" id="MF_01547">
    <property type="entry name" value="RNA_methyltr_E"/>
    <property type="match status" value="1"/>
</dbReference>